<sequence length="113" mass="13089">MTNKQSKTLNELYQSEELAHDFYMSLHFIEMVLEDNVYLPSKLDLTTLIAITETVKHRQNLSLDEISQILAFAHFTYNLSEEFQTQMMGLALKKCVIDVCANILDKQTEGDKR</sequence>
<accession>A0A7Y0QX18</accession>
<proteinExistence type="predicted"/>
<dbReference type="Proteomes" id="UP000565155">
    <property type="component" value="Unassembled WGS sequence"/>
</dbReference>
<dbReference type="RefSeq" id="WP_169628398.1">
    <property type="nucleotide sequence ID" value="NZ_JABCMA010000002.1"/>
</dbReference>
<name>A0A7Y0QX18_VIBAL</name>
<dbReference type="EMBL" id="JABCMA010000002">
    <property type="protein sequence ID" value="NMR72637.1"/>
    <property type="molecule type" value="Genomic_DNA"/>
</dbReference>
<dbReference type="AlphaFoldDB" id="A0A7Y0QX18"/>
<organism evidence="1 2">
    <name type="scientific">Vibrio alginolyticus</name>
    <dbReference type="NCBI Taxonomy" id="663"/>
    <lineage>
        <taxon>Bacteria</taxon>
        <taxon>Pseudomonadati</taxon>
        <taxon>Pseudomonadota</taxon>
        <taxon>Gammaproteobacteria</taxon>
        <taxon>Vibrionales</taxon>
        <taxon>Vibrionaceae</taxon>
        <taxon>Vibrio</taxon>
    </lineage>
</organism>
<reference evidence="1 2" key="1">
    <citation type="submission" date="2020-04" db="EMBL/GenBank/DDBJ databases">
        <title>Whole-genome sequencing of Vibrio spp. from China reveals different genetic environments of blaCTX-M-14 among diverse lineages.</title>
        <authorList>
            <person name="Zheng Z."/>
            <person name="Ye L."/>
            <person name="Chen S."/>
        </authorList>
    </citation>
    <scope>NUCLEOTIDE SEQUENCE [LARGE SCALE GENOMIC DNA]</scope>
    <source>
        <strain evidence="1 2">Vb1636</strain>
    </source>
</reference>
<evidence type="ECO:0000313" key="1">
    <source>
        <dbReference type="EMBL" id="NMR72637.1"/>
    </source>
</evidence>
<protein>
    <submittedName>
        <fullName evidence="1">Uncharacterized protein</fullName>
    </submittedName>
</protein>
<evidence type="ECO:0000313" key="2">
    <source>
        <dbReference type="Proteomes" id="UP000565155"/>
    </source>
</evidence>
<comment type="caution">
    <text evidence="1">The sequence shown here is derived from an EMBL/GenBank/DDBJ whole genome shotgun (WGS) entry which is preliminary data.</text>
</comment>
<gene>
    <name evidence="1" type="ORF">HKB35_03275</name>
</gene>